<evidence type="ECO:0008006" key="4">
    <source>
        <dbReference type="Google" id="ProtNLM"/>
    </source>
</evidence>
<protein>
    <recommendedName>
        <fullName evidence="4">Cas1p 10 TM acyl transferase domain-containing protein</fullName>
    </recommendedName>
</protein>
<keyword evidence="1" id="KW-0812">Transmembrane</keyword>
<feature type="transmembrane region" description="Helical" evidence="1">
    <location>
        <begin position="643"/>
        <end position="663"/>
    </location>
</feature>
<organism evidence="2 3">
    <name type="scientific">Magnusiomyces paraingens</name>
    <dbReference type="NCBI Taxonomy" id="2606893"/>
    <lineage>
        <taxon>Eukaryota</taxon>
        <taxon>Fungi</taxon>
        <taxon>Dikarya</taxon>
        <taxon>Ascomycota</taxon>
        <taxon>Saccharomycotina</taxon>
        <taxon>Dipodascomycetes</taxon>
        <taxon>Dipodascales</taxon>
        <taxon>Dipodascaceae</taxon>
        <taxon>Magnusiomyces</taxon>
    </lineage>
</organism>
<sequence length="834" mass="95649">MMELRPYVLLIPLIAGLAILLNLIHQDNYKFSPQTKSSTLKNNCDSLLKSGRYLDDVSYMPKGWQPDGCVIKDYVSFNASNMGACFKPGDRILITGDSTARQVLWGFTNVLTGITQEVFSPKHQITLNVDNVTVYFQWDPYIKEKGLKMISDAANREPPQPDPKAKDNSITQDLTYSPKTYLILTSGLWYVQHKIPDYKQQMEKIFALIDGAKENNFEQVYFLRPLIPHFVMLDEEHARELTPLDISNVTNTTDLLFNYNTKTRSGGVRYKTTPGHEHEISTYYVPVVNDFSSENHPWQRDEFGVHLTEPGFRLEASLLLNHICNAKISRAQNEIPGGVTCCIDYSHNSQQPFWKNILFMVIAFGLFFTIGRIGGSINKLAIAEFFVIGLVAGIAFLTNQTHIVTKIAIQYNQAEFIVFLYVWVIFTLVSGIHGTPHNDTNRAEKLFVREWKGICASLLILFRYAGYDLLPQSMAGEIFVRVLLTTWVMLEVYLYSLEYHESEESHQESLKTWGRAVSHAAVLPLLLGAAGVSKTFENSSPGTITYTLLPIELIYWYTFISLVDRLATKTGRLKSAWRWNQSLFEIVFIIIVAIISRLIVQIGKNKDNWGDLDLLLKDYWVVLFAILIPRIRKIFPIKEPIPYLHFYAGFGLITVITLVFFKFNFDFPGQPSDSHYRHPFNSIDVVQNAKYFIVREKTYTSFTHFFIVISTGLCYGVLRFGLLSSTDFRFSWWASKTAQFSYEALELHPYILLASSGSVILEYLPTGIETSLQNIKVLNPWLSDWVFPYMWWNFQEKVRKSVAFTIAFGMFAIVSWVAAEVWKNKKVYNESEKV</sequence>
<dbReference type="AlphaFoldDB" id="A0A5E8BK54"/>
<evidence type="ECO:0000256" key="1">
    <source>
        <dbReference type="SAM" id="Phobius"/>
    </source>
</evidence>
<feature type="transmembrane region" description="Helical" evidence="1">
    <location>
        <begin position="544"/>
        <end position="563"/>
    </location>
</feature>
<dbReference type="GeneID" id="43581347"/>
<gene>
    <name evidence="2" type="ORF">SAPINGB_P002529</name>
</gene>
<proteinExistence type="predicted"/>
<evidence type="ECO:0000313" key="3">
    <source>
        <dbReference type="Proteomes" id="UP000398389"/>
    </source>
</evidence>
<feature type="transmembrane region" description="Helical" evidence="1">
    <location>
        <begin position="416"/>
        <end position="434"/>
    </location>
</feature>
<evidence type="ECO:0000313" key="2">
    <source>
        <dbReference type="EMBL" id="VVT49957.1"/>
    </source>
</evidence>
<feature type="transmembrane region" description="Helical" evidence="1">
    <location>
        <begin position="353"/>
        <end position="370"/>
    </location>
</feature>
<accession>A0A5E8BK54</accession>
<feature type="transmembrane region" description="Helical" evidence="1">
    <location>
        <begin position="702"/>
        <end position="722"/>
    </location>
</feature>
<dbReference type="EMBL" id="CABVLU010000002">
    <property type="protein sequence ID" value="VVT49957.1"/>
    <property type="molecule type" value="Genomic_DNA"/>
</dbReference>
<keyword evidence="1" id="KW-1133">Transmembrane helix</keyword>
<dbReference type="OrthoDB" id="1932925at2759"/>
<dbReference type="Proteomes" id="UP000398389">
    <property type="component" value="Unassembled WGS sequence"/>
</dbReference>
<feature type="transmembrane region" description="Helical" evidence="1">
    <location>
        <begin position="801"/>
        <end position="819"/>
    </location>
</feature>
<feature type="transmembrane region" description="Helical" evidence="1">
    <location>
        <begin position="614"/>
        <end position="631"/>
    </location>
</feature>
<keyword evidence="3" id="KW-1185">Reference proteome</keyword>
<feature type="transmembrane region" description="Helical" evidence="1">
    <location>
        <begin position="377"/>
        <end position="396"/>
    </location>
</feature>
<name>A0A5E8BK54_9ASCO</name>
<keyword evidence="1" id="KW-0472">Membrane</keyword>
<feature type="transmembrane region" description="Helical" evidence="1">
    <location>
        <begin position="583"/>
        <end position="602"/>
    </location>
</feature>
<reference evidence="2 3" key="1">
    <citation type="submission" date="2019-09" db="EMBL/GenBank/DDBJ databases">
        <authorList>
            <person name="Brejova B."/>
        </authorList>
    </citation>
    <scope>NUCLEOTIDE SEQUENCE [LARGE SCALE GENOMIC DNA]</scope>
</reference>
<dbReference type="RefSeq" id="XP_031853138.1">
    <property type="nucleotide sequence ID" value="XM_031997247.1"/>
</dbReference>